<gene>
    <name evidence="1" type="primary">PSH1</name>
    <name evidence="1" type="ORF">N8T08_006996</name>
</gene>
<name>A0ACC3AYX5_9EURO</name>
<comment type="caution">
    <text evidence="1">The sequence shown here is derived from an EMBL/GenBank/DDBJ whole genome shotgun (WGS) entry which is preliminary data.</text>
</comment>
<protein>
    <submittedName>
        <fullName evidence="1">E3 ubiquitin ligase</fullName>
    </submittedName>
</protein>
<organism evidence="1 2">
    <name type="scientific">Aspergillus melleus</name>
    <dbReference type="NCBI Taxonomy" id="138277"/>
    <lineage>
        <taxon>Eukaryota</taxon>
        <taxon>Fungi</taxon>
        <taxon>Dikarya</taxon>
        <taxon>Ascomycota</taxon>
        <taxon>Pezizomycotina</taxon>
        <taxon>Eurotiomycetes</taxon>
        <taxon>Eurotiomycetidae</taxon>
        <taxon>Eurotiales</taxon>
        <taxon>Aspergillaceae</taxon>
        <taxon>Aspergillus</taxon>
        <taxon>Aspergillus subgen. Circumdati</taxon>
    </lineage>
</organism>
<dbReference type="Proteomes" id="UP001177260">
    <property type="component" value="Unassembled WGS sequence"/>
</dbReference>
<proteinExistence type="predicted"/>
<accession>A0ACC3AYX5</accession>
<sequence length="392" mass="43508">MSKPAPSGPTPTNGPRDAIGTTAAAETAGDTSGSEPSPAYLVRAVVQLFTSRAELLDKGETTTEHIHHQREEAEKIDKDKKNPHPREGGLFKGTFNRSRNTIAPPVVDLEDGVLRCPHCSWELEEDSNCMQCGYRPEDGSTTGSSEDLSDIDENSEMTDYIDDEAEDGFNEVDDFGWNDLYDGVPIDALPFDLHQLYELHRNPYPPHPRHVHAPFGHGMPSDDWGQNDTQDSEEEDEEDTDMDSFIDDEEHYGHGEYDTGSDRSTVVGGPEYITQEDRYEERHGFPMSQPGDFVSDSVSEVTTTEDDEHDDDGSSDDESDDEDEPVRPALSSATTTVDFKRSPGSITHDIKCSKQTISWTFKRPSGSTMRDVACSKQNISWNFSVECDQIGG</sequence>
<reference evidence="1 2" key="1">
    <citation type="journal article" date="2023" name="ACS Omega">
        <title>Identification of the Neoaspergillic Acid Biosynthesis Gene Cluster by Establishing an In Vitro CRISPR-Ribonucleoprotein Genetic System in Aspergillus melleus.</title>
        <authorList>
            <person name="Yuan B."/>
            <person name="Grau M.F."/>
            <person name="Murata R.M."/>
            <person name="Torok T."/>
            <person name="Venkateswaran K."/>
            <person name="Stajich J.E."/>
            <person name="Wang C.C.C."/>
        </authorList>
    </citation>
    <scope>NUCLEOTIDE SEQUENCE [LARGE SCALE GENOMIC DNA]</scope>
    <source>
        <strain evidence="1 2">IMV 1140</strain>
    </source>
</reference>
<evidence type="ECO:0000313" key="2">
    <source>
        <dbReference type="Proteomes" id="UP001177260"/>
    </source>
</evidence>
<evidence type="ECO:0000313" key="1">
    <source>
        <dbReference type="EMBL" id="KAK1143112.1"/>
    </source>
</evidence>
<keyword evidence="2" id="KW-1185">Reference proteome</keyword>
<dbReference type="EMBL" id="JAOPJF010000043">
    <property type="protein sequence ID" value="KAK1143112.1"/>
    <property type="molecule type" value="Genomic_DNA"/>
</dbReference>